<dbReference type="AlphaFoldDB" id="A0A087DCI0"/>
<organism evidence="1 2">
    <name type="scientific">Bifidobacterium saguini DSM 23967</name>
    <dbReference type="NCBI Taxonomy" id="1437607"/>
    <lineage>
        <taxon>Bacteria</taxon>
        <taxon>Bacillati</taxon>
        <taxon>Actinomycetota</taxon>
        <taxon>Actinomycetes</taxon>
        <taxon>Bifidobacteriales</taxon>
        <taxon>Bifidobacteriaceae</taxon>
        <taxon>Bifidobacterium</taxon>
    </lineage>
</organism>
<evidence type="ECO:0000313" key="2">
    <source>
        <dbReference type="Proteomes" id="UP000029066"/>
    </source>
</evidence>
<dbReference type="RefSeq" id="WP_152597185.1">
    <property type="nucleotide sequence ID" value="NZ_JDUT01000003.1"/>
</dbReference>
<sequence>MDKNANTLGEAIPETRCERCDQPILHEADEYECESCQSIICGDCCDECQCGDIVCETCMGHCNEYRCETLLCENCRSTCEACRATVCEDHAYRCSQCGDTLCDSCRNGCGECGTVLCDECGTYCSECEDYLCDDCRQWCGDCEEWHCDRDIESHEGQPRKTSYRNPYEGRPVGEAFTVGLEIEIDGVHDRHEIQEHHLIAAWSRDGSLHNGGSCEYQTQPMTMHDLHDITRLVETIPDHAGNAGGHMHISRTPRQTAGRWYWALKGLTDNQAASLNMRHATGCHWCHLTHLQYHGKDTAVNDDHETTIELRTFGAWNANTADQLAAAINWAHGMWRFFQKHPRGSLKTRDIMATSRTMHANATQPQPQSLTMRLADRKNRQEYERRIDAVRRAMKGNQTCAF</sequence>
<gene>
    <name evidence="1" type="ORF">BISA_1396</name>
</gene>
<reference evidence="1 2" key="1">
    <citation type="submission" date="2014-03" db="EMBL/GenBank/DDBJ databases">
        <title>Genomics of Bifidobacteria.</title>
        <authorList>
            <person name="Ventura M."/>
            <person name="Milani C."/>
            <person name="Lugli G.A."/>
        </authorList>
    </citation>
    <scope>NUCLEOTIDE SEQUENCE [LARGE SCALE GENOMIC DNA]</scope>
    <source>
        <strain evidence="1 2">DSM 23967</strain>
    </source>
</reference>
<evidence type="ECO:0000313" key="1">
    <source>
        <dbReference type="EMBL" id="KFI93230.1"/>
    </source>
</evidence>
<dbReference type="EMBL" id="JGZN01000006">
    <property type="protein sequence ID" value="KFI93230.1"/>
    <property type="molecule type" value="Genomic_DNA"/>
</dbReference>
<accession>A0A087DCI0</accession>
<proteinExistence type="predicted"/>
<dbReference type="Proteomes" id="UP000029066">
    <property type="component" value="Unassembled WGS sequence"/>
</dbReference>
<dbReference type="OrthoDB" id="3235679at2"/>
<name>A0A087DCI0_9BIFI</name>
<protein>
    <submittedName>
        <fullName evidence="1">Uncharacterized protein</fullName>
    </submittedName>
</protein>
<dbReference type="STRING" id="1437607.BISA_1396"/>
<comment type="caution">
    <text evidence="1">The sequence shown here is derived from an EMBL/GenBank/DDBJ whole genome shotgun (WGS) entry which is preliminary data.</text>
</comment>